<sequence length="223" mass="23532">MMFLDRADAGRQLAQSLLHLKVQDPVVLALPRGGVPVGYEVAEALGAPLDLLLVRKIGTPGQAELAVGAVVDGARPEMVINEDIVRQLGVPASYLEQEAARQLAEIERRRAAYLRGRPPVALEGRTAIMVDDGIATGATARASLRALAASGTARRVVLAVPVAPAEIVKALSALCDEAITLSTPEDFRAVGLHYGDFRQTEDAEVIELLDRAAVRTTAAGSGR</sequence>
<dbReference type="InterPro" id="IPR029057">
    <property type="entry name" value="PRTase-like"/>
</dbReference>
<dbReference type="Pfam" id="PF00156">
    <property type="entry name" value="Pribosyltran"/>
    <property type="match status" value="1"/>
</dbReference>
<dbReference type="EMBL" id="JBHLVZ010000067">
    <property type="protein sequence ID" value="MFC0387611.1"/>
    <property type="molecule type" value="Genomic_DNA"/>
</dbReference>
<keyword evidence="3" id="KW-1185">Reference proteome</keyword>
<accession>A0ABV6IVX0</accession>
<dbReference type="CDD" id="cd06223">
    <property type="entry name" value="PRTases_typeI"/>
    <property type="match status" value="1"/>
</dbReference>
<evidence type="ECO:0000313" key="3">
    <source>
        <dbReference type="Proteomes" id="UP001589789"/>
    </source>
</evidence>
<dbReference type="GO" id="GO:0016757">
    <property type="term" value="F:glycosyltransferase activity"/>
    <property type="evidence" value="ECO:0007669"/>
    <property type="project" value="UniProtKB-KW"/>
</dbReference>
<protein>
    <submittedName>
        <fullName evidence="2">Phosphoribosyltransferase</fullName>
    </submittedName>
</protein>
<comment type="caution">
    <text evidence="2">The sequence shown here is derived from an EMBL/GenBank/DDBJ whole genome shotgun (WGS) entry which is preliminary data.</text>
</comment>
<dbReference type="Gene3D" id="3.40.50.2020">
    <property type="match status" value="1"/>
</dbReference>
<evidence type="ECO:0000259" key="1">
    <source>
        <dbReference type="Pfam" id="PF00156"/>
    </source>
</evidence>
<dbReference type="RefSeq" id="WP_377053232.1">
    <property type="nucleotide sequence ID" value="NZ_JBHLVZ010000067.1"/>
</dbReference>
<evidence type="ECO:0000313" key="2">
    <source>
        <dbReference type="EMBL" id="MFC0387611.1"/>
    </source>
</evidence>
<keyword evidence="2" id="KW-0328">Glycosyltransferase</keyword>
<dbReference type="Proteomes" id="UP001589789">
    <property type="component" value="Unassembled WGS sequence"/>
</dbReference>
<dbReference type="InterPro" id="IPR000836">
    <property type="entry name" value="PRTase_dom"/>
</dbReference>
<proteinExistence type="predicted"/>
<keyword evidence="2" id="KW-0808">Transferase</keyword>
<gene>
    <name evidence="2" type="ORF">ACFFIC_18980</name>
</gene>
<name>A0ABV6IVX0_9PROT</name>
<reference evidence="2 3" key="1">
    <citation type="submission" date="2024-09" db="EMBL/GenBank/DDBJ databases">
        <authorList>
            <person name="Sun Q."/>
            <person name="Mori K."/>
        </authorList>
    </citation>
    <scope>NUCLEOTIDE SEQUENCE [LARGE SCALE GENOMIC DNA]</scope>
    <source>
        <strain evidence="2 3">CCM 7468</strain>
    </source>
</reference>
<dbReference type="Gene3D" id="3.30.1310.20">
    <property type="entry name" value="PRTase-like"/>
    <property type="match status" value="1"/>
</dbReference>
<feature type="domain" description="Phosphoribosyltransferase" evidence="1">
    <location>
        <begin position="9"/>
        <end position="180"/>
    </location>
</feature>
<dbReference type="SUPFAM" id="SSF53271">
    <property type="entry name" value="PRTase-like"/>
    <property type="match status" value="1"/>
</dbReference>
<organism evidence="2 3">
    <name type="scientific">Muricoccus vinaceus</name>
    <dbReference type="NCBI Taxonomy" id="424704"/>
    <lineage>
        <taxon>Bacteria</taxon>
        <taxon>Pseudomonadati</taxon>
        <taxon>Pseudomonadota</taxon>
        <taxon>Alphaproteobacteria</taxon>
        <taxon>Acetobacterales</taxon>
        <taxon>Roseomonadaceae</taxon>
        <taxon>Muricoccus</taxon>
    </lineage>
</organism>